<dbReference type="GO" id="GO:0016020">
    <property type="term" value="C:membrane"/>
    <property type="evidence" value="ECO:0007669"/>
    <property type="project" value="UniProtKB-SubCell"/>
</dbReference>
<feature type="transmembrane region" description="Helical" evidence="7">
    <location>
        <begin position="213"/>
        <end position="232"/>
    </location>
</feature>
<keyword evidence="9" id="KW-0645">Protease</keyword>
<accession>A0A8J6PNX5</accession>
<evidence type="ECO:0000256" key="4">
    <source>
        <dbReference type="ARBA" id="ARBA00022692"/>
    </source>
</evidence>
<evidence type="ECO:0000313" key="9">
    <source>
        <dbReference type="EMBL" id="MBD0414990.1"/>
    </source>
</evidence>
<dbReference type="GO" id="GO:0006508">
    <property type="term" value="P:proteolysis"/>
    <property type="evidence" value="ECO:0007669"/>
    <property type="project" value="UniProtKB-KW"/>
</dbReference>
<keyword evidence="6 7" id="KW-0472">Membrane</keyword>
<dbReference type="Proteomes" id="UP000643405">
    <property type="component" value="Unassembled WGS sequence"/>
</dbReference>
<sequence length="244" mass="26408">MTQPQRDVRYGGGPAGKEPIFNMAGVVVAIVAVCLGTQLLRDYVLTARQDIELLVRAAFIPLRYSGLVPLDFYSFSSPFTYTLLHGSFMHLLVNMVWLVAFGSPLANRIGVVRFLLFFAATGVAAAALHWVVYPDDNVPLVGASGAIAGMMGAAARFGFQVDRSRQRPAFGGPVLPIAVVLQSRTVVMFLAIWMVVNVATGYYGLVPGMEGTIAWQAHIGGLLAGFFGIRLFDGESMGRPRFYN</sequence>
<dbReference type="Pfam" id="PF01694">
    <property type="entry name" value="Rhomboid"/>
    <property type="match status" value="1"/>
</dbReference>
<keyword evidence="9" id="KW-0378">Hydrolase</keyword>
<reference evidence="9" key="1">
    <citation type="submission" date="2020-09" db="EMBL/GenBank/DDBJ databases">
        <title>Genome seq and assembly of Tianweitania sp.</title>
        <authorList>
            <person name="Chhetri G."/>
        </authorList>
    </citation>
    <scope>NUCLEOTIDE SEQUENCE</scope>
    <source>
        <strain evidence="9">Rool2</strain>
    </source>
</reference>
<keyword evidence="3" id="KW-0997">Cell inner membrane</keyword>
<dbReference type="AlphaFoldDB" id="A0A8J6PNX5"/>
<keyword evidence="10" id="KW-1185">Reference proteome</keyword>
<keyword evidence="2" id="KW-1003">Cell membrane</keyword>
<gene>
    <name evidence="9" type="ORF">ICI42_10015</name>
</gene>
<dbReference type="EMBL" id="JACVVX010000002">
    <property type="protein sequence ID" value="MBD0414990.1"/>
    <property type="molecule type" value="Genomic_DNA"/>
</dbReference>
<feature type="domain" description="Peptidase S54 rhomboid" evidence="8">
    <location>
        <begin position="79"/>
        <end position="227"/>
    </location>
</feature>
<dbReference type="PANTHER" id="PTHR43066:SF26">
    <property type="entry name" value="RHOMBOID PROTEASE GLPG"/>
    <property type="match status" value="1"/>
</dbReference>
<evidence type="ECO:0000256" key="3">
    <source>
        <dbReference type="ARBA" id="ARBA00022519"/>
    </source>
</evidence>
<proteinExistence type="predicted"/>
<keyword evidence="4 7" id="KW-0812">Transmembrane</keyword>
<evidence type="ECO:0000256" key="6">
    <source>
        <dbReference type="ARBA" id="ARBA00023136"/>
    </source>
</evidence>
<feature type="transmembrane region" description="Helical" evidence="7">
    <location>
        <begin position="79"/>
        <end position="102"/>
    </location>
</feature>
<name>A0A8J6PNX5_9HYPH</name>
<keyword evidence="5 7" id="KW-1133">Transmembrane helix</keyword>
<feature type="transmembrane region" description="Helical" evidence="7">
    <location>
        <begin position="138"/>
        <end position="159"/>
    </location>
</feature>
<evidence type="ECO:0000256" key="1">
    <source>
        <dbReference type="ARBA" id="ARBA00004141"/>
    </source>
</evidence>
<dbReference type="InterPro" id="IPR035952">
    <property type="entry name" value="Rhomboid-like_sf"/>
</dbReference>
<protein>
    <submittedName>
        <fullName evidence="9">Rhomboid family intramembrane serine protease</fullName>
    </submittedName>
</protein>
<organism evidence="9 10">
    <name type="scientific">Oryzicola mucosus</name>
    <dbReference type="NCBI Taxonomy" id="2767425"/>
    <lineage>
        <taxon>Bacteria</taxon>
        <taxon>Pseudomonadati</taxon>
        <taxon>Pseudomonadota</taxon>
        <taxon>Alphaproteobacteria</taxon>
        <taxon>Hyphomicrobiales</taxon>
        <taxon>Phyllobacteriaceae</taxon>
        <taxon>Oryzicola</taxon>
    </lineage>
</organism>
<evidence type="ECO:0000259" key="8">
    <source>
        <dbReference type="Pfam" id="PF01694"/>
    </source>
</evidence>
<evidence type="ECO:0000313" key="10">
    <source>
        <dbReference type="Proteomes" id="UP000643405"/>
    </source>
</evidence>
<dbReference type="GO" id="GO:0004252">
    <property type="term" value="F:serine-type endopeptidase activity"/>
    <property type="evidence" value="ECO:0007669"/>
    <property type="project" value="InterPro"/>
</dbReference>
<feature type="transmembrane region" description="Helical" evidence="7">
    <location>
        <begin position="20"/>
        <end position="41"/>
    </location>
</feature>
<comment type="subcellular location">
    <subcellularLocation>
        <location evidence="1">Membrane</location>
        <topology evidence="1">Multi-pass membrane protein</topology>
    </subcellularLocation>
</comment>
<dbReference type="PANTHER" id="PTHR43066">
    <property type="entry name" value="RHOMBOID-RELATED PROTEIN"/>
    <property type="match status" value="1"/>
</dbReference>
<evidence type="ECO:0000256" key="5">
    <source>
        <dbReference type="ARBA" id="ARBA00022989"/>
    </source>
</evidence>
<evidence type="ECO:0000256" key="7">
    <source>
        <dbReference type="SAM" id="Phobius"/>
    </source>
</evidence>
<dbReference type="Gene3D" id="1.20.1540.10">
    <property type="entry name" value="Rhomboid-like"/>
    <property type="match status" value="1"/>
</dbReference>
<evidence type="ECO:0000256" key="2">
    <source>
        <dbReference type="ARBA" id="ARBA00022475"/>
    </source>
</evidence>
<comment type="caution">
    <text evidence="9">The sequence shown here is derived from an EMBL/GenBank/DDBJ whole genome shotgun (WGS) entry which is preliminary data.</text>
</comment>
<dbReference type="RefSeq" id="WP_188164390.1">
    <property type="nucleotide sequence ID" value="NZ_JACVVX010000002.1"/>
</dbReference>
<dbReference type="InterPro" id="IPR022764">
    <property type="entry name" value="Peptidase_S54_rhomboid_dom"/>
</dbReference>
<dbReference type="SUPFAM" id="SSF144091">
    <property type="entry name" value="Rhomboid-like"/>
    <property type="match status" value="1"/>
</dbReference>
<feature type="transmembrane region" description="Helical" evidence="7">
    <location>
        <begin position="114"/>
        <end position="132"/>
    </location>
</feature>